<dbReference type="GO" id="GO:0006281">
    <property type="term" value="P:DNA repair"/>
    <property type="evidence" value="ECO:0007669"/>
    <property type="project" value="TreeGrafter"/>
</dbReference>
<dbReference type="PROSITE" id="PS01358">
    <property type="entry name" value="ZF_RANBP2_1"/>
    <property type="match status" value="1"/>
</dbReference>
<dbReference type="InterPro" id="IPR013087">
    <property type="entry name" value="Znf_C2H2_type"/>
</dbReference>
<dbReference type="GO" id="GO:0005634">
    <property type="term" value="C:nucleus"/>
    <property type="evidence" value="ECO:0007669"/>
    <property type="project" value="TreeGrafter"/>
</dbReference>
<evidence type="ECO:0000256" key="2">
    <source>
        <dbReference type="ARBA" id="ARBA00022771"/>
    </source>
</evidence>
<evidence type="ECO:0008006" key="10">
    <source>
        <dbReference type="Google" id="ProtNLM"/>
    </source>
</evidence>
<keyword evidence="1" id="KW-0479">Metal-binding</keyword>
<dbReference type="VEuPathDB" id="FungiDB:I302_03103"/>
<dbReference type="SUPFAM" id="SSF90209">
    <property type="entry name" value="Ran binding protein zinc finger-like"/>
    <property type="match status" value="1"/>
</dbReference>
<reference evidence="9" key="2">
    <citation type="submission" date="2014-01" db="EMBL/GenBank/DDBJ databases">
        <title>Evolution of pathogenesis and genome organization in the Tremellales.</title>
        <authorList>
            <person name="Cuomo C."/>
            <person name="Litvintseva A."/>
            <person name="Heitman J."/>
            <person name="Chen Y."/>
            <person name="Sun S."/>
            <person name="Springer D."/>
            <person name="Dromer F."/>
            <person name="Young S."/>
            <person name="Zeng Q."/>
            <person name="Chapman S."/>
            <person name="Gujja S."/>
            <person name="Saif S."/>
            <person name="Birren B."/>
        </authorList>
    </citation>
    <scope>NUCLEOTIDE SEQUENCE</scope>
    <source>
        <strain evidence="9">CBS 10118</strain>
    </source>
</reference>
<gene>
    <name evidence="9" type="ORF">I302_03103</name>
</gene>
<feature type="compositionally biased region" description="Low complexity" evidence="6">
    <location>
        <begin position="866"/>
        <end position="878"/>
    </location>
</feature>
<feature type="compositionally biased region" description="Acidic residues" evidence="6">
    <location>
        <begin position="784"/>
        <end position="804"/>
    </location>
</feature>
<feature type="region of interest" description="Disordered" evidence="6">
    <location>
        <begin position="755"/>
        <end position="948"/>
    </location>
</feature>
<feature type="compositionally biased region" description="Pro residues" evidence="6">
    <location>
        <begin position="28"/>
        <end position="46"/>
    </location>
</feature>
<keyword evidence="5" id="KW-0175">Coiled coil</keyword>
<keyword evidence="3" id="KW-0862">Zinc</keyword>
<dbReference type="SMART" id="SM00547">
    <property type="entry name" value="ZnF_RBZ"/>
    <property type="match status" value="1"/>
</dbReference>
<accession>A0A1B9GB52</accession>
<dbReference type="Gene3D" id="3.30.2010.10">
    <property type="entry name" value="Metalloproteases ('zincins'), catalytic domain"/>
    <property type="match status" value="1"/>
</dbReference>
<feature type="compositionally biased region" description="Low complexity" evidence="6">
    <location>
        <begin position="898"/>
        <end position="924"/>
    </location>
</feature>
<dbReference type="Pfam" id="PF08325">
    <property type="entry name" value="WLM"/>
    <property type="match status" value="1"/>
</dbReference>
<evidence type="ECO:0000313" key="9">
    <source>
        <dbReference type="EMBL" id="OCF28251.1"/>
    </source>
</evidence>
<feature type="domain" description="RanBP2-type" evidence="7">
    <location>
        <begin position="948"/>
        <end position="977"/>
    </location>
</feature>
<evidence type="ECO:0000256" key="4">
    <source>
        <dbReference type="PROSITE-ProRule" id="PRU00322"/>
    </source>
</evidence>
<dbReference type="InterPro" id="IPR013536">
    <property type="entry name" value="WLM_dom"/>
</dbReference>
<dbReference type="AlphaFoldDB" id="A0A1B9GB52"/>
<dbReference type="GO" id="GO:0008237">
    <property type="term" value="F:metallopeptidase activity"/>
    <property type="evidence" value="ECO:0007669"/>
    <property type="project" value="TreeGrafter"/>
</dbReference>
<evidence type="ECO:0000259" key="8">
    <source>
        <dbReference type="PROSITE" id="PS51397"/>
    </source>
</evidence>
<feature type="compositionally biased region" description="Low complexity" evidence="6">
    <location>
        <begin position="441"/>
        <end position="470"/>
    </location>
</feature>
<feature type="region of interest" description="Disordered" evidence="6">
    <location>
        <begin position="431"/>
        <end position="479"/>
    </location>
</feature>
<feature type="compositionally biased region" description="Low complexity" evidence="6">
    <location>
        <begin position="755"/>
        <end position="767"/>
    </location>
</feature>
<evidence type="ECO:0000256" key="5">
    <source>
        <dbReference type="SAM" id="Coils"/>
    </source>
</evidence>
<feature type="region of interest" description="Disordered" evidence="6">
    <location>
        <begin position="634"/>
        <end position="703"/>
    </location>
</feature>
<reference evidence="9" key="1">
    <citation type="submission" date="2013-07" db="EMBL/GenBank/DDBJ databases">
        <title>The Genome Sequence of Cryptococcus bestiolae CBS10118.</title>
        <authorList>
            <consortium name="The Broad Institute Genome Sequencing Platform"/>
            <person name="Cuomo C."/>
            <person name="Litvintseva A."/>
            <person name="Chen Y."/>
            <person name="Heitman J."/>
            <person name="Sun S."/>
            <person name="Springer D."/>
            <person name="Dromer F."/>
            <person name="Young S.K."/>
            <person name="Zeng Q."/>
            <person name="Gargeya S."/>
            <person name="Fitzgerald M."/>
            <person name="Abouelleil A."/>
            <person name="Alvarado L."/>
            <person name="Berlin A.M."/>
            <person name="Chapman S.B."/>
            <person name="Dewar J."/>
            <person name="Goldberg J."/>
            <person name="Griggs A."/>
            <person name="Gujja S."/>
            <person name="Hansen M."/>
            <person name="Howarth C."/>
            <person name="Imamovic A."/>
            <person name="Larimer J."/>
            <person name="McCowan C."/>
            <person name="Murphy C."/>
            <person name="Pearson M."/>
            <person name="Priest M."/>
            <person name="Roberts A."/>
            <person name="Saif S."/>
            <person name="Shea T."/>
            <person name="Sykes S."/>
            <person name="Wortman J."/>
            <person name="Nusbaum C."/>
            <person name="Birren B."/>
        </authorList>
    </citation>
    <scope>NUCLEOTIDE SEQUENCE [LARGE SCALE GENOMIC DNA]</scope>
    <source>
        <strain evidence="9">CBS 10118</strain>
    </source>
</reference>
<dbReference type="PANTHER" id="PTHR46622:SF1">
    <property type="entry name" value="DNA-DEPENDENT METALLOPROTEASE WSS1"/>
    <property type="match status" value="1"/>
</dbReference>
<dbReference type="Gene3D" id="2.30.30.380">
    <property type="entry name" value="Zn-finger domain of Sec23/24"/>
    <property type="match status" value="1"/>
</dbReference>
<feature type="domain" description="WLM" evidence="8">
    <location>
        <begin position="480"/>
        <end position="652"/>
    </location>
</feature>
<feature type="region of interest" description="Disordered" evidence="6">
    <location>
        <begin position="1"/>
        <end position="88"/>
    </location>
</feature>
<feature type="compositionally biased region" description="Basic and acidic residues" evidence="6">
    <location>
        <begin position="79"/>
        <end position="88"/>
    </location>
</feature>
<feature type="region of interest" description="Disordered" evidence="6">
    <location>
        <begin position="102"/>
        <end position="132"/>
    </location>
</feature>
<protein>
    <recommendedName>
        <fullName evidence="10">WLM domain-containing protein</fullName>
    </recommendedName>
</protein>
<feature type="compositionally biased region" description="Basic and acidic residues" evidence="6">
    <location>
        <begin position="693"/>
        <end position="703"/>
    </location>
</feature>
<evidence type="ECO:0000256" key="6">
    <source>
        <dbReference type="SAM" id="MobiDB-lite"/>
    </source>
</evidence>
<evidence type="ECO:0000256" key="3">
    <source>
        <dbReference type="ARBA" id="ARBA00022833"/>
    </source>
</evidence>
<sequence>MNRYEPYPPISSSSSHYRKKGNRSILTQPPPPYTTKPLAPYPPIPKPQSNSYHPHAHSHSHSHSNSNSQSGRYQPSRGAQRDAKYTKKEADKAEFLAQAKLQARTSKNHRHSNESTSGPVQSKSYGRHRPPPVPVPLIDHEQHFALENTERIRKEQLIAIQAVRQEHLNAQKKQAEKEEHDKKVRRIQLQVFVHARPTPCGWKGCQARLNSWATLEKHMHHSHLHPSCVSATRMPCEWQGCNGVFWTRDECETHVLVEHMGAFSARCPFDCLFEGPSFPSLMAHISRRHPHATPDDFIPGLIHQKPILPPFSALPQLPSLTEPYKYHPFNSIQPFSGGVGNRYKKLVQRKCFKGRYPRVEAFKDKKGAGAAIRAIIENSKRLREVPPDSAISIMVEGEGEVGDEPGTAKTAVELVDVLGSAKFASEQAKREYGDGDGVDYSTTCSTSSRSSPTVGSIPVSDSGSVSGTSSQKAPQLRLNERQANPNPYVIFIRSLRNKKDHTDAEDMLKAVAAQMRTIMRERFMQVHTLEEAEFNRVFAGRNWNHGQSIELVLRGPSGRFLPMPYIISVMCHEMAHIEQMNHGPKFQKLMADIKADVRGFWSDGKRLRDSVRMGGEGYRASDFPEYICGVSASDARKAKRPSRGPGSTRAPGMVKGEASHRSGRQTEYVRKAGRRNNADMGEGGSRLDGGRQITREDREQRKSYLDDMTQVFLDQGMSQTKARKRAGEMWEEDNPWWKEGSTRGKVAKSKTAAEMRAQAAEARLRALTGPSTGDTKPLIKLSDGEEEDEEEDVKPIFDEEDEVDDPHIGAEQRKKEMEDEMDEDEREGLRGGWEEYINPPPIPREQEVSSKGVKRERSPTITNIEKATPTKQAKAKATSGFGLDMVRQERLKALGMASSSTSSTKGKGRTLGSSPTSRSSQTSLDDAFSSKKDTKPDAPDEDRVRQDERSGWECRVCTFVNLADHGRCEMCQARPDGVMPSDVII</sequence>
<feature type="compositionally biased region" description="Basic and acidic residues" evidence="6">
    <location>
        <begin position="928"/>
        <end position="948"/>
    </location>
</feature>
<dbReference type="InterPro" id="IPR036443">
    <property type="entry name" value="Znf_RanBP2_sf"/>
</dbReference>
<dbReference type="InterPro" id="IPR001876">
    <property type="entry name" value="Znf_RanBP2"/>
</dbReference>
<evidence type="ECO:0000259" key="7">
    <source>
        <dbReference type="PROSITE" id="PS50199"/>
    </source>
</evidence>
<dbReference type="PROSITE" id="PS51397">
    <property type="entry name" value="WLM"/>
    <property type="match status" value="1"/>
</dbReference>
<organism evidence="9">
    <name type="scientific">Kwoniella bestiolae CBS 10118</name>
    <dbReference type="NCBI Taxonomy" id="1296100"/>
    <lineage>
        <taxon>Eukaryota</taxon>
        <taxon>Fungi</taxon>
        <taxon>Dikarya</taxon>
        <taxon>Basidiomycota</taxon>
        <taxon>Agaricomycotina</taxon>
        <taxon>Tremellomycetes</taxon>
        <taxon>Tremellales</taxon>
        <taxon>Cryptococcaceae</taxon>
        <taxon>Kwoniella</taxon>
    </lineage>
</organism>
<dbReference type="STRING" id="1296100.A0A1B9GB52"/>
<feature type="coiled-coil region" evidence="5">
    <location>
        <begin position="146"/>
        <end position="190"/>
    </location>
</feature>
<dbReference type="PROSITE" id="PS50199">
    <property type="entry name" value="ZF_RANBP2_2"/>
    <property type="match status" value="1"/>
</dbReference>
<dbReference type="PANTHER" id="PTHR46622">
    <property type="entry name" value="DNA-DEPENDENT METALLOPROTEASE WSS1"/>
    <property type="match status" value="1"/>
</dbReference>
<keyword evidence="2 4" id="KW-0863">Zinc-finger</keyword>
<dbReference type="GO" id="GO:0008270">
    <property type="term" value="F:zinc ion binding"/>
    <property type="evidence" value="ECO:0007669"/>
    <property type="project" value="UniProtKB-KW"/>
</dbReference>
<feature type="compositionally biased region" description="Polar residues" evidence="6">
    <location>
        <begin position="114"/>
        <end position="124"/>
    </location>
</feature>
<feature type="compositionally biased region" description="Basic and acidic residues" evidence="6">
    <location>
        <begin position="805"/>
        <end position="817"/>
    </location>
</feature>
<name>A0A1B9GB52_9TREE</name>
<feature type="compositionally biased region" description="Basic and acidic residues" evidence="6">
    <location>
        <begin position="844"/>
        <end position="858"/>
    </location>
</feature>
<dbReference type="InterPro" id="IPR053000">
    <property type="entry name" value="WSS1-like_metalloprotease"/>
</dbReference>
<dbReference type="OrthoDB" id="447842at2759"/>
<evidence type="ECO:0000256" key="1">
    <source>
        <dbReference type="ARBA" id="ARBA00022723"/>
    </source>
</evidence>
<dbReference type="EMBL" id="KI894019">
    <property type="protein sequence ID" value="OCF28251.1"/>
    <property type="molecule type" value="Genomic_DNA"/>
</dbReference>
<dbReference type="SMART" id="SM00355">
    <property type="entry name" value="ZnF_C2H2"/>
    <property type="match status" value="3"/>
</dbReference>
<proteinExistence type="predicted"/>